<keyword evidence="13" id="KW-0130">Cell adhesion</keyword>
<proteinExistence type="inferred from homology"/>
<dbReference type="InterPro" id="IPR036465">
    <property type="entry name" value="vWFA_dom_sf"/>
</dbReference>
<dbReference type="SUPFAM" id="SSF56425">
    <property type="entry name" value="Succinate dehydrogenase/fumarate reductase flavoprotein, catalytic domain"/>
    <property type="match status" value="1"/>
</dbReference>
<dbReference type="PANTHER" id="PTHR11632:SF51">
    <property type="entry name" value="SUCCINATE DEHYDROGENASE [UBIQUINONE] FLAVOPROTEIN SUBUNIT, MITOCHONDRIAL"/>
    <property type="match status" value="1"/>
</dbReference>
<evidence type="ECO:0000313" key="22">
    <source>
        <dbReference type="Proteomes" id="UP000694402"/>
    </source>
</evidence>
<evidence type="ECO:0000256" key="17">
    <source>
        <dbReference type="ARBA" id="ARBA00023136"/>
    </source>
</evidence>
<comment type="subcellular location">
    <subcellularLocation>
        <location evidence="2">Mitochondrion inner membrane</location>
        <topology evidence="2">Peripheral membrane protein</topology>
        <orientation evidence="2">Matrix side</orientation>
    </subcellularLocation>
    <subcellularLocation>
        <location evidence="3">Secreted</location>
        <location evidence="3">Extracellular space</location>
        <location evidence="3">Extracellular matrix</location>
    </subcellularLocation>
</comment>
<reference evidence="21" key="2">
    <citation type="submission" date="2025-08" db="UniProtKB">
        <authorList>
            <consortium name="Ensembl"/>
        </authorList>
    </citation>
    <scope>IDENTIFICATION</scope>
</reference>
<dbReference type="PANTHER" id="PTHR11632">
    <property type="entry name" value="SUCCINATE DEHYDROGENASE 2 FLAVOPROTEIN SUBUNIT"/>
    <property type="match status" value="1"/>
</dbReference>
<dbReference type="Gene3D" id="1.20.58.100">
    <property type="entry name" value="Fumarate reductase/succinate dehydrogenase flavoprotein-like, C-terminal domain"/>
    <property type="match status" value="1"/>
</dbReference>
<evidence type="ECO:0000256" key="10">
    <source>
        <dbReference type="ARBA" id="ARBA00022737"/>
    </source>
</evidence>
<evidence type="ECO:0000256" key="12">
    <source>
        <dbReference type="ARBA" id="ARBA00022827"/>
    </source>
</evidence>
<dbReference type="FunFam" id="3.50.50.60:FF:001062">
    <property type="entry name" value="Succinate dehydrogenase complex, subunit A, flavoprotein (Fp)"/>
    <property type="match status" value="1"/>
</dbReference>
<dbReference type="FunFam" id="3.40.50.410:FF:000026">
    <property type="entry name" value="Collagen, type VI, alpha 1"/>
    <property type="match status" value="1"/>
</dbReference>
<keyword evidence="7" id="KW-0964">Secreted</keyword>
<dbReference type="InterPro" id="IPR037099">
    <property type="entry name" value="Fum_R/Succ_DH_flav-like_C_sf"/>
</dbReference>
<dbReference type="CDD" id="cd01450">
    <property type="entry name" value="vWFA_subfamily_ECM"/>
    <property type="match status" value="1"/>
</dbReference>
<dbReference type="InterPro" id="IPR027477">
    <property type="entry name" value="Succ_DH/fumarate_Rdtase_cat_sf"/>
</dbReference>
<keyword evidence="14" id="KW-0249">Electron transport</keyword>
<comment type="cofactor">
    <cofactor evidence="1">
        <name>FAD</name>
        <dbReference type="ChEBI" id="CHEBI:57692"/>
    </cofactor>
</comment>
<keyword evidence="8" id="KW-0272">Extracellular matrix</keyword>
<dbReference type="GO" id="GO:0009055">
    <property type="term" value="F:electron transfer activity"/>
    <property type="evidence" value="ECO:0007669"/>
    <property type="project" value="TreeGrafter"/>
</dbReference>
<keyword evidence="17" id="KW-0472">Membrane</keyword>
<protein>
    <recommendedName>
        <fullName evidence="5">succinate dehydrogenase</fullName>
        <ecNumber evidence="5">1.3.5.1</ecNumber>
    </recommendedName>
</protein>
<evidence type="ECO:0000256" key="15">
    <source>
        <dbReference type="ARBA" id="ARBA00023002"/>
    </source>
</evidence>
<dbReference type="PROSITE" id="PS50234">
    <property type="entry name" value="VWFA"/>
    <property type="match status" value="3"/>
</dbReference>
<feature type="domain" description="VWFA" evidence="20">
    <location>
        <begin position="1054"/>
        <end position="1242"/>
    </location>
</feature>
<evidence type="ECO:0000256" key="16">
    <source>
        <dbReference type="ARBA" id="ARBA00023128"/>
    </source>
</evidence>
<dbReference type="InterPro" id="IPR036188">
    <property type="entry name" value="FAD/NAD-bd_sf"/>
</dbReference>
<dbReference type="Gene3D" id="4.10.80.40">
    <property type="entry name" value="succinate dehydrogenase protein domain"/>
    <property type="match status" value="1"/>
</dbReference>
<dbReference type="GO" id="GO:0050660">
    <property type="term" value="F:flavin adenine dinucleotide binding"/>
    <property type="evidence" value="ECO:0007669"/>
    <property type="project" value="TreeGrafter"/>
</dbReference>
<dbReference type="GO" id="GO:0005743">
    <property type="term" value="C:mitochondrial inner membrane"/>
    <property type="evidence" value="ECO:0007669"/>
    <property type="project" value="UniProtKB-SubCell"/>
</dbReference>
<evidence type="ECO:0000256" key="19">
    <source>
        <dbReference type="SAM" id="MobiDB-lite"/>
    </source>
</evidence>
<dbReference type="Pfam" id="PF01391">
    <property type="entry name" value="Collagen"/>
    <property type="match status" value="3"/>
</dbReference>
<dbReference type="SUPFAM" id="SSF51905">
    <property type="entry name" value="FAD/NAD(P)-binding domain"/>
    <property type="match status" value="1"/>
</dbReference>
<name>A0AAZ3PKN7_ONCTS</name>
<dbReference type="EC" id="1.3.5.1" evidence="5"/>
<feature type="compositionally biased region" description="Gly residues" evidence="19">
    <location>
        <begin position="961"/>
        <end position="970"/>
    </location>
</feature>
<dbReference type="InterPro" id="IPR002035">
    <property type="entry name" value="VWF_A"/>
</dbReference>
<evidence type="ECO:0000256" key="2">
    <source>
        <dbReference type="ARBA" id="ARBA00004443"/>
    </source>
</evidence>
<dbReference type="Proteomes" id="UP000694402">
    <property type="component" value="Unassembled WGS sequence"/>
</dbReference>
<evidence type="ECO:0000256" key="13">
    <source>
        <dbReference type="ARBA" id="ARBA00022889"/>
    </source>
</evidence>
<evidence type="ECO:0000256" key="9">
    <source>
        <dbReference type="ARBA" id="ARBA00022630"/>
    </source>
</evidence>
<evidence type="ECO:0000256" key="3">
    <source>
        <dbReference type="ARBA" id="ARBA00004498"/>
    </source>
</evidence>
<feature type="compositionally biased region" description="Low complexity" evidence="19">
    <location>
        <begin position="775"/>
        <end position="784"/>
    </location>
</feature>
<evidence type="ECO:0000256" key="7">
    <source>
        <dbReference type="ARBA" id="ARBA00022525"/>
    </source>
</evidence>
<dbReference type="Pfam" id="PF00092">
    <property type="entry name" value="VWA"/>
    <property type="match status" value="3"/>
</dbReference>
<dbReference type="GO" id="GO:0006121">
    <property type="term" value="P:mitochondrial electron transport, succinate to ubiquinone"/>
    <property type="evidence" value="ECO:0007669"/>
    <property type="project" value="TreeGrafter"/>
</dbReference>
<dbReference type="SMART" id="SM00327">
    <property type="entry name" value="VWA"/>
    <property type="match status" value="3"/>
</dbReference>
<evidence type="ECO:0000256" key="1">
    <source>
        <dbReference type="ARBA" id="ARBA00001974"/>
    </source>
</evidence>
<dbReference type="InterPro" id="IPR003953">
    <property type="entry name" value="FAD-dep_OxRdtase_2_FAD-bd"/>
</dbReference>
<keyword evidence="10" id="KW-0677">Repeat</keyword>
<dbReference type="SUPFAM" id="SSF46977">
    <property type="entry name" value="Succinate dehydrogenase/fumarate reductase flavoprotein C-terminal domain"/>
    <property type="match status" value="1"/>
</dbReference>
<keyword evidence="6" id="KW-0813">Transport</keyword>
<dbReference type="Gene3D" id="3.50.50.60">
    <property type="entry name" value="FAD/NAD(P)-binding domain"/>
    <property type="match status" value="1"/>
</dbReference>
<keyword evidence="12" id="KW-0274">FAD</keyword>
<accession>A0AAZ3PKN7</accession>
<evidence type="ECO:0000256" key="6">
    <source>
        <dbReference type="ARBA" id="ARBA00022448"/>
    </source>
</evidence>
<evidence type="ECO:0000256" key="11">
    <source>
        <dbReference type="ARBA" id="ARBA00022792"/>
    </source>
</evidence>
<feature type="region of interest" description="Disordered" evidence="19">
    <location>
        <begin position="701"/>
        <end position="1024"/>
    </location>
</feature>
<keyword evidence="9" id="KW-0285">Flavoprotein</keyword>
<organism evidence="21 22">
    <name type="scientific">Oncorhynchus tshawytscha</name>
    <name type="common">Chinook salmon</name>
    <name type="synonym">Salmo tshawytscha</name>
    <dbReference type="NCBI Taxonomy" id="74940"/>
    <lineage>
        <taxon>Eukaryota</taxon>
        <taxon>Metazoa</taxon>
        <taxon>Chordata</taxon>
        <taxon>Craniata</taxon>
        <taxon>Vertebrata</taxon>
        <taxon>Euteleostomi</taxon>
        <taxon>Actinopterygii</taxon>
        <taxon>Neopterygii</taxon>
        <taxon>Teleostei</taxon>
        <taxon>Protacanthopterygii</taxon>
        <taxon>Salmoniformes</taxon>
        <taxon>Salmonidae</taxon>
        <taxon>Salmoninae</taxon>
        <taxon>Oncorhynchus</taxon>
    </lineage>
</organism>
<evidence type="ECO:0000256" key="14">
    <source>
        <dbReference type="ARBA" id="ARBA00022982"/>
    </source>
</evidence>
<keyword evidence="11" id="KW-0999">Mitochondrion inner membrane</keyword>
<dbReference type="Pfam" id="PF00890">
    <property type="entry name" value="FAD_binding_2"/>
    <property type="match status" value="1"/>
</dbReference>
<dbReference type="SUPFAM" id="SSF53300">
    <property type="entry name" value="vWA-like"/>
    <property type="match status" value="3"/>
</dbReference>
<comment type="similarity">
    <text evidence="4">Belongs to the FAD-dependent oxidoreductase 2 family. FRD/SDH subfamily.</text>
</comment>
<evidence type="ECO:0000256" key="4">
    <source>
        <dbReference type="ARBA" id="ARBA00008040"/>
    </source>
</evidence>
<evidence type="ECO:0000256" key="8">
    <source>
        <dbReference type="ARBA" id="ARBA00022530"/>
    </source>
</evidence>
<feature type="domain" description="VWFA" evidence="20">
    <location>
        <begin position="1270"/>
        <end position="1452"/>
    </location>
</feature>
<gene>
    <name evidence="21" type="primary">GLDC</name>
</gene>
<dbReference type="PRINTS" id="PR00453">
    <property type="entry name" value="VWFADOMAIN"/>
</dbReference>
<dbReference type="InterPro" id="IPR015939">
    <property type="entry name" value="Fum_Rdtase/Succ_DH_flav-like_C"/>
</dbReference>
<feature type="domain" description="VWFA" evidence="20">
    <location>
        <begin position="487"/>
        <end position="677"/>
    </location>
</feature>
<evidence type="ECO:0000259" key="20">
    <source>
        <dbReference type="PROSITE" id="PS50234"/>
    </source>
</evidence>
<dbReference type="GO" id="GO:0008177">
    <property type="term" value="F:succinate dehydrogenase (quinone) activity"/>
    <property type="evidence" value="ECO:0007669"/>
    <property type="project" value="UniProtKB-EC"/>
</dbReference>
<feature type="compositionally biased region" description="Low complexity" evidence="19">
    <location>
        <begin position="712"/>
        <end position="726"/>
    </location>
</feature>
<dbReference type="GO" id="GO:0007155">
    <property type="term" value="P:cell adhesion"/>
    <property type="evidence" value="ECO:0007669"/>
    <property type="project" value="UniProtKB-KW"/>
</dbReference>
<dbReference type="FunFam" id="1.20.58.100:FF:000001">
    <property type="entry name" value="Succinate dehydrogenase flavoprotein subunit (SdhA)"/>
    <property type="match status" value="1"/>
</dbReference>
<dbReference type="Gene3D" id="3.90.700.10">
    <property type="entry name" value="Succinate dehydrogenase/fumarate reductase flavoprotein, catalytic domain"/>
    <property type="match status" value="1"/>
</dbReference>
<reference evidence="22" key="1">
    <citation type="journal article" date="2018" name="PLoS ONE">
        <title>Chinook salmon (Oncorhynchus tshawytscha) genome and transcriptome.</title>
        <authorList>
            <person name="Christensen K.A."/>
            <person name="Leong J.S."/>
            <person name="Sakhrani D."/>
            <person name="Biagi C.A."/>
            <person name="Minkley D.R."/>
            <person name="Withler R.E."/>
            <person name="Rondeau E.B."/>
            <person name="Koop B.F."/>
            <person name="Devlin R.H."/>
        </authorList>
    </citation>
    <scope>NUCLEOTIDE SEQUENCE [LARGE SCALE GENOMIC DNA]</scope>
</reference>
<dbReference type="Ensembl" id="ENSOTST00005190905.1">
    <property type="protein sequence ID" value="ENSOTSP00005116409.1"/>
    <property type="gene ID" value="ENSOTSG00005026328.2"/>
</dbReference>
<keyword evidence="22" id="KW-1185">Reference proteome</keyword>
<evidence type="ECO:0000256" key="18">
    <source>
        <dbReference type="PIRSR" id="PIRSR630664-50"/>
    </source>
</evidence>
<dbReference type="InterPro" id="IPR030664">
    <property type="entry name" value="SdhA/FrdA/AprA"/>
</dbReference>
<feature type="active site" description="Proton acceptor" evidence="18">
    <location>
        <position position="62"/>
    </location>
</feature>
<keyword evidence="16" id="KW-0496">Mitochondrion</keyword>
<evidence type="ECO:0000313" key="21">
    <source>
        <dbReference type="Ensembl" id="ENSOTSP00005116409.1"/>
    </source>
</evidence>
<reference evidence="21" key="3">
    <citation type="submission" date="2025-09" db="UniProtKB">
        <authorList>
            <consortium name="Ensembl"/>
        </authorList>
    </citation>
    <scope>IDENTIFICATION</scope>
</reference>
<dbReference type="Gene3D" id="3.40.50.410">
    <property type="entry name" value="von Willebrand factor, type A domain"/>
    <property type="match status" value="3"/>
</dbReference>
<evidence type="ECO:0000256" key="5">
    <source>
        <dbReference type="ARBA" id="ARBA00012792"/>
    </source>
</evidence>
<dbReference type="InterPro" id="IPR008160">
    <property type="entry name" value="Collagen"/>
</dbReference>
<sequence>MVTRAGLPCQDLEFVQFHPTGIYGAGCLITEGSRGEGGILINSEGERFMERYAPNAKDLASRDVVSRSMTIEIREGRGCGPEKDHVYLQLHHLPHQQLATRLPGISETAMIFAGVDVTKEPIPVLPTVHYNMGGIPTNYKGQVITHPDGEDKVVPGLYACGEAACASVHGANRLGANSLLDLVVFGRACALTIADTCTPGEKLSPLKPSAGEESVANLDKIRFADGNIRTSEIRLNMQRTMQTHAAVFRTGDVLKEGCDKMDAIYQTMEDIKTFDRGMVWNTDLVESLELQNLMLNAVQTIHSAEARKETRGAHAREDYKDRMDELDYARPLAGQERKPFEQHWRKHTMSTVDPQTGECTTFDQEPYGAIWEVAKLNAQEESFFLTRCMARLNRHGKHTSPLRGTDSAGTGLSRGSDCYHTANSPVADNITQIGHLYTSTHRGIMAGVLKAVLLLWVLQVSAQDPEYDHLLVRPRNISDEMDDCPINVYFIMDTSESVALREFPWGSLVDELKEFIQIFVERLQATSLRAKRAQWAYGGLHFSDRVEVFSQVVTDAADFLGRAQAIRYIGRGTFIDCALGNMTEQVRLTASGKPRLQYAVVLTDGHITGSPCGGVSRAAEAAKAAGIKIFVVATNEYTMESDLKQIASSPVELYRKDYMAFPASNRQEAVNRITDTMIKEAEFECQAPMCIQIKGADGPKGYKGKKGGKGTNGAIGDPGQPGQQGDLGVEGSIGLHGQKGLPGLKGEKGDIGGSGLKGQRGSPGYNGIDGEKGKTGTTGTPGCKGDAGMSGEAGLAGDFGIKGDTGKSGEKGVAGQSGRPGPQGDHGDSGDKGVAGYVGNPGLPGQKGNKGKAGPGGSPGDTGSRGDSGRAGRRGKAGKKGDKGELGPEGVRGVPGENGEEGAAGAPGFPGVRGPPGEVGEAGLQGSQGDAGDFGPRGNSGAAGAKGDRGSDGYNYPGPRGNQGGRGDPGLPGLQGTRGYNGEKGAQGTTGTKGSAGEPGQEGVPGDRGVRGSPGPLGVPGTRGASGLSECEIMGFVRETCGCCDCEKVCPPLDLVFVIDSSESIGKTNFSLAKNFVISVANRLGKMAKNISDISGSRLGVVQYSHQGAVQAIRMDDRGITSVTSFNTKVKAMEWIAGGTWTASALKYTYDHLIVPGRRGRTKVVAIVITDGRYDPKDLDNLGALCNGVDVYAIAIGDMFDSGAERQNLEKIACNMGDRVKTLSVYAELTAEEFLEEIEQILCPEPEMICPDLKCASDLSLAPLIQRPVDILFFIDGSERTGGRNFISILRFIGRLSQSIPLSKEVSSGARFAVLQFGGEQDPEVLLDFSNNHRKISSLVSNAVYRDLSSTLGSAILYATENLVNNPGGRFRGVRPDAELTFVFITDGVTSDKNFAEGIRAMRRANAVGVAITVGSDIDRERLLQLTLRDKALIFNLMSFNDLALPGVVKHMAHCLG</sequence>
<dbReference type="GeneTree" id="ENSGT00940000155682"/>
<dbReference type="FunFam" id="3.40.50.410:FF:000027">
    <property type="entry name" value="collagen alpha-2(VI) chain isoform X1"/>
    <property type="match status" value="1"/>
</dbReference>
<dbReference type="FunFam" id="3.90.700.10:FF:000001">
    <property type="entry name" value="Mitochondrial succinate dehydrogenase flavoprotein subunit"/>
    <property type="match status" value="1"/>
</dbReference>
<keyword evidence="15" id="KW-0560">Oxidoreductase</keyword>
<feature type="compositionally biased region" description="Low complexity" evidence="19">
    <location>
        <begin position="894"/>
        <end position="922"/>
    </location>
</feature>
<dbReference type="Pfam" id="PF02910">
    <property type="entry name" value="Succ_DH_flav_C"/>
    <property type="match status" value="1"/>
</dbReference>
<feature type="compositionally biased region" description="Gly residues" evidence="19">
    <location>
        <begin position="851"/>
        <end position="860"/>
    </location>
</feature>